<keyword evidence="17" id="KW-1185">Reference proteome</keyword>
<evidence type="ECO:0000259" key="15">
    <source>
        <dbReference type="PROSITE" id="PS50975"/>
    </source>
</evidence>
<sequence length="358" mass="38838">MNHTSETYTTSKKTIAVIFGGCSSEYDVSLQSASAVISHIDTEKYNIVLLGITKEGEWYRFYGSPKQIAADIWENGTCCPAIISPDRTTHGLLEFTTYGIQTVYLDAALPILHGKFGEDGTIQGLLALAGIPCIGCGLLSSALCMNKDTAHKLAAAAGISVPKSTVIYEMGSQKQLALKASHLTYPLFVKPLNAGSSFGITKVTDPALLADAVVTAFTYDTAVIIEEAVDGFEVGCAVMGNEILFTGEVDEIQLSSGFFDYTEKYQLKTSKIHMPARIDEVTARRIKETAKTLYRTMHCSGFARVDCFLTPSGEIVFNEINTIPGFTSHSRFPNMMKGAGISFKDLVQKLIETEVSEL</sequence>
<dbReference type="Gene3D" id="3.40.50.20">
    <property type="match status" value="1"/>
</dbReference>
<evidence type="ECO:0000256" key="3">
    <source>
        <dbReference type="ARBA" id="ARBA00010871"/>
    </source>
</evidence>
<dbReference type="InterPro" id="IPR000291">
    <property type="entry name" value="D-Ala_lig_Van_CS"/>
</dbReference>
<evidence type="ECO:0000256" key="6">
    <source>
        <dbReference type="ARBA" id="ARBA00022741"/>
    </source>
</evidence>
<keyword evidence="10 13" id="KW-0573">Peptidoglycan synthesis</keyword>
<keyword evidence="4 13" id="KW-0436">Ligase</keyword>
<evidence type="ECO:0000256" key="13">
    <source>
        <dbReference type="HAMAP-Rule" id="MF_00047"/>
    </source>
</evidence>
<evidence type="ECO:0000313" key="17">
    <source>
        <dbReference type="Proteomes" id="UP001652442"/>
    </source>
</evidence>
<keyword evidence="9 13" id="KW-0133">Cell shape</keyword>
<dbReference type="HAMAP" id="MF_00047">
    <property type="entry name" value="Dala_Dala_lig"/>
    <property type="match status" value="1"/>
</dbReference>
<evidence type="ECO:0000256" key="11">
    <source>
        <dbReference type="ARBA" id="ARBA00023211"/>
    </source>
</evidence>
<reference evidence="16 17" key="1">
    <citation type="journal article" date="2021" name="ISME Commun">
        <title>Automated analysis of genomic sequences facilitates high-throughput and comprehensive description of bacteria.</title>
        <authorList>
            <person name="Hitch T.C.A."/>
        </authorList>
    </citation>
    <scope>NUCLEOTIDE SEQUENCE [LARGE SCALE GENOMIC DNA]</scope>
    <source>
        <strain evidence="16 17">Sanger_109</strain>
    </source>
</reference>
<dbReference type="NCBIfam" id="NF002528">
    <property type="entry name" value="PRK01966.1-4"/>
    <property type="match status" value="1"/>
</dbReference>
<comment type="similarity">
    <text evidence="3 13">Belongs to the D-alanine--D-alanine ligase family.</text>
</comment>
<dbReference type="PIRSF" id="PIRSF039102">
    <property type="entry name" value="Ddl/VanB"/>
    <property type="match status" value="1"/>
</dbReference>
<dbReference type="EC" id="6.3.2.4" evidence="13"/>
<evidence type="ECO:0000256" key="12">
    <source>
        <dbReference type="ARBA" id="ARBA00023316"/>
    </source>
</evidence>
<protein>
    <recommendedName>
        <fullName evidence="13">D-alanine--D-alanine ligase</fullName>
        <ecNumber evidence="13">6.3.2.4</ecNumber>
    </recommendedName>
    <alternativeName>
        <fullName evidence="13">D-Ala-D-Ala ligase</fullName>
    </alternativeName>
    <alternativeName>
        <fullName evidence="13">D-alanylalanine synthetase</fullName>
    </alternativeName>
</protein>
<name>A0ABT2TMS9_9FIRM</name>
<dbReference type="Pfam" id="PF07478">
    <property type="entry name" value="Dala_Dala_lig_C"/>
    <property type="match status" value="1"/>
</dbReference>
<dbReference type="PANTHER" id="PTHR23132">
    <property type="entry name" value="D-ALANINE--D-ALANINE LIGASE"/>
    <property type="match status" value="1"/>
</dbReference>
<keyword evidence="8" id="KW-0460">Magnesium</keyword>
<comment type="catalytic activity">
    <reaction evidence="13">
        <text>2 D-alanine + ATP = D-alanyl-D-alanine + ADP + phosphate + H(+)</text>
        <dbReference type="Rhea" id="RHEA:11224"/>
        <dbReference type="ChEBI" id="CHEBI:15378"/>
        <dbReference type="ChEBI" id="CHEBI:30616"/>
        <dbReference type="ChEBI" id="CHEBI:43474"/>
        <dbReference type="ChEBI" id="CHEBI:57416"/>
        <dbReference type="ChEBI" id="CHEBI:57822"/>
        <dbReference type="ChEBI" id="CHEBI:456216"/>
        <dbReference type="EC" id="6.3.2.4"/>
    </reaction>
</comment>
<accession>A0ABT2TMS9</accession>
<dbReference type="Gene3D" id="3.30.470.20">
    <property type="entry name" value="ATP-grasp fold, B domain"/>
    <property type="match status" value="1"/>
</dbReference>
<dbReference type="SUPFAM" id="SSF52440">
    <property type="entry name" value="PreATP-grasp domain"/>
    <property type="match status" value="1"/>
</dbReference>
<dbReference type="Proteomes" id="UP001652442">
    <property type="component" value="Unassembled WGS sequence"/>
</dbReference>
<dbReference type="NCBIfam" id="TIGR01205">
    <property type="entry name" value="D_ala_D_alaTIGR"/>
    <property type="match status" value="1"/>
</dbReference>
<evidence type="ECO:0000256" key="10">
    <source>
        <dbReference type="ARBA" id="ARBA00022984"/>
    </source>
</evidence>
<dbReference type="EMBL" id="JAOQJQ010000008">
    <property type="protein sequence ID" value="MCU6763525.1"/>
    <property type="molecule type" value="Genomic_DNA"/>
</dbReference>
<keyword evidence="5" id="KW-0479">Metal-binding</keyword>
<dbReference type="InterPro" id="IPR011127">
    <property type="entry name" value="Dala_Dala_lig_N"/>
</dbReference>
<feature type="domain" description="ATP-grasp" evidence="15">
    <location>
        <begin position="151"/>
        <end position="352"/>
    </location>
</feature>
<dbReference type="InterPro" id="IPR005905">
    <property type="entry name" value="D_ala_D_ala"/>
</dbReference>
<proteinExistence type="inferred from homology"/>
<dbReference type="PROSITE" id="PS50975">
    <property type="entry name" value="ATP_GRASP"/>
    <property type="match status" value="1"/>
</dbReference>
<comment type="subcellular location">
    <subcellularLocation>
        <location evidence="13">Cytoplasm</location>
    </subcellularLocation>
</comment>
<keyword evidence="12 13" id="KW-0961">Cell wall biogenesis/degradation</keyword>
<dbReference type="GO" id="GO:0160222">
    <property type="term" value="F:D-alanine-D-serine ligase activity"/>
    <property type="evidence" value="ECO:0007669"/>
    <property type="project" value="UniProtKB-EC"/>
</dbReference>
<gene>
    <name evidence="16" type="primary">vanG</name>
    <name evidence="13" type="synonym">ddl</name>
    <name evidence="16" type="ORF">OCV88_14510</name>
</gene>
<evidence type="ECO:0000256" key="14">
    <source>
        <dbReference type="PROSITE-ProRule" id="PRU00409"/>
    </source>
</evidence>
<evidence type="ECO:0000256" key="8">
    <source>
        <dbReference type="ARBA" id="ARBA00022842"/>
    </source>
</evidence>
<evidence type="ECO:0000256" key="9">
    <source>
        <dbReference type="ARBA" id="ARBA00022960"/>
    </source>
</evidence>
<evidence type="ECO:0000256" key="7">
    <source>
        <dbReference type="ARBA" id="ARBA00022840"/>
    </source>
</evidence>
<dbReference type="InterPro" id="IPR011095">
    <property type="entry name" value="Dala_Dala_lig_C"/>
</dbReference>
<dbReference type="Gene3D" id="3.30.1490.20">
    <property type="entry name" value="ATP-grasp fold, A domain"/>
    <property type="match status" value="1"/>
</dbReference>
<keyword evidence="13" id="KW-0963">Cytoplasm</keyword>
<dbReference type="PANTHER" id="PTHR23132:SF25">
    <property type="entry name" value="D-ALANINE--D-ALANINE LIGASE A"/>
    <property type="match status" value="1"/>
</dbReference>
<comment type="cofactor">
    <cofactor evidence="1">
        <name>Mn(2+)</name>
        <dbReference type="ChEBI" id="CHEBI:29035"/>
    </cofactor>
</comment>
<evidence type="ECO:0000313" key="16">
    <source>
        <dbReference type="EMBL" id="MCU6763525.1"/>
    </source>
</evidence>
<evidence type="ECO:0000256" key="2">
    <source>
        <dbReference type="ARBA" id="ARBA00001946"/>
    </source>
</evidence>
<keyword evidence="7 14" id="KW-0067">ATP-binding</keyword>
<dbReference type="RefSeq" id="WP_158426170.1">
    <property type="nucleotide sequence ID" value="NZ_JAOQJQ010000008.1"/>
</dbReference>
<dbReference type="NCBIfam" id="NF000091">
    <property type="entry name" value="D_ala_D_ser_VanG"/>
    <property type="match status" value="1"/>
</dbReference>
<dbReference type="Pfam" id="PF01820">
    <property type="entry name" value="Dala_Dala_lig_N"/>
    <property type="match status" value="1"/>
</dbReference>
<comment type="function">
    <text evidence="13">Cell wall formation.</text>
</comment>
<dbReference type="InterPro" id="IPR013815">
    <property type="entry name" value="ATP_grasp_subdomain_1"/>
</dbReference>
<dbReference type="InterPro" id="IPR011761">
    <property type="entry name" value="ATP-grasp"/>
</dbReference>
<evidence type="ECO:0000256" key="5">
    <source>
        <dbReference type="ARBA" id="ARBA00022723"/>
    </source>
</evidence>
<dbReference type="InterPro" id="IPR016185">
    <property type="entry name" value="PreATP-grasp_dom_sf"/>
</dbReference>
<dbReference type="SUPFAM" id="SSF56059">
    <property type="entry name" value="Glutathione synthetase ATP-binding domain-like"/>
    <property type="match status" value="1"/>
</dbReference>
<comment type="cofactor">
    <cofactor evidence="2">
        <name>Mg(2+)</name>
        <dbReference type="ChEBI" id="CHEBI:18420"/>
    </cofactor>
</comment>
<keyword evidence="6 14" id="KW-0547">Nucleotide-binding</keyword>
<comment type="pathway">
    <text evidence="13">Cell wall biogenesis; peptidoglycan biosynthesis.</text>
</comment>
<comment type="caution">
    <text evidence="16">The sequence shown here is derived from an EMBL/GenBank/DDBJ whole genome shotgun (WGS) entry which is preliminary data.</text>
</comment>
<evidence type="ECO:0000256" key="1">
    <source>
        <dbReference type="ARBA" id="ARBA00001936"/>
    </source>
</evidence>
<evidence type="ECO:0000256" key="4">
    <source>
        <dbReference type="ARBA" id="ARBA00022598"/>
    </source>
</evidence>
<keyword evidence="11" id="KW-0464">Manganese</keyword>
<organism evidence="16 17">
    <name type="scientific">Brotonthovivens ammoniilytica</name>
    <dbReference type="NCBI Taxonomy" id="2981725"/>
    <lineage>
        <taxon>Bacteria</taxon>
        <taxon>Bacillati</taxon>
        <taxon>Bacillota</taxon>
        <taxon>Clostridia</taxon>
        <taxon>Lachnospirales</taxon>
        <taxon>Lachnospiraceae</taxon>
        <taxon>Brotonthovivens</taxon>
    </lineage>
</organism>
<dbReference type="PROSITE" id="PS00843">
    <property type="entry name" value="DALA_DALA_LIGASE_1"/>
    <property type="match status" value="1"/>
</dbReference>